<comment type="caution">
    <text evidence="10">The sequence shown here is derived from an EMBL/GenBank/DDBJ whole genome shotgun (WGS) entry which is preliminary data.</text>
</comment>
<comment type="similarity">
    <text evidence="1">Belongs to the SEC23/SEC24 family. SEC24 subfamily.</text>
</comment>
<dbReference type="Gene3D" id="3.40.50.410">
    <property type="entry name" value="von Willebrand factor, type A domain"/>
    <property type="match status" value="1"/>
</dbReference>
<dbReference type="GO" id="GO:0030127">
    <property type="term" value="C:COPII vesicle coat"/>
    <property type="evidence" value="ECO:0007669"/>
    <property type="project" value="InterPro"/>
</dbReference>
<organism evidence="10 11">
    <name type="scientific">Smittium mucronatum</name>
    <dbReference type="NCBI Taxonomy" id="133383"/>
    <lineage>
        <taxon>Eukaryota</taxon>
        <taxon>Fungi</taxon>
        <taxon>Fungi incertae sedis</taxon>
        <taxon>Zoopagomycota</taxon>
        <taxon>Kickxellomycotina</taxon>
        <taxon>Harpellomycetes</taxon>
        <taxon>Harpellales</taxon>
        <taxon>Legeriomycetaceae</taxon>
        <taxon>Smittium</taxon>
    </lineage>
</organism>
<dbReference type="InterPro" id="IPR036175">
    <property type="entry name" value="Sec23/24_helical_dom_sf"/>
</dbReference>
<dbReference type="InterPro" id="IPR029006">
    <property type="entry name" value="ADF-H/Gelsolin-like_dom_sf"/>
</dbReference>
<dbReference type="InterPro" id="IPR006900">
    <property type="entry name" value="Sec23/24_helical_dom"/>
</dbReference>
<dbReference type="EMBL" id="LSSL01003670">
    <property type="protein sequence ID" value="OLY80219.1"/>
    <property type="molecule type" value="Genomic_DNA"/>
</dbReference>
<dbReference type="Pfam" id="PF00626">
    <property type="entry name" value="Gelsolin"/>
    <property type="match status" value="1"/>
</dbReference>
<evidence type="ECO:0000256" key="2">
    <source>
        <dbReference type="ARBA" id="ARBA00022448"/>
    </source>
</evidence>
<keyword evidence="11" id="KW-1185">Reference proteome</keyword>
<dbReference type="InterPro" id="IPR050550">
    <property type="entry name" value="SEC23_SEC24_subfamily"/>
</dbReference>
<feature type="domain" description="Zinc finger Sec23/Sec24-type" evidence="6">
    <location>
        <begin position="236"/>
        <end position="274"/>
    </location>
</feature>
<evidence type="ECO:0000313" key="10">
    <source>
        <dbReference type="EMBL" id="OLY80219.1"/>
    </source>
</evidence>
<sequence>MPSIFETFIREKKKKENNSDSNFTQIRTQIHPISQTFASENDLSDNHSGLKNSNLRDGLEPLPNKSSLLNPSLKPTLAAKLISFLSTDKTSTQIFKPLVSSATKPPSSINTLNQHHPNPNLIPSHETSYKSQKPKIDPRQIPSPVAVHALNQELFLNTDYITSTKTGVPLVNTQFTCIDEGNSNPNFVRMSMYNIPNTDKLLKVSKLPLGLVVQPLANIGPNDTPLQIVDFGDEGPIRCLRCKTYVNPYMVFIDGGKRFVCNLCKNENDVPDDYFCNLDMAGRRLDWDLRPELKCGSTEFVATKEFISPSLGPISYVFAIDVSLASVKSGLVRSCANAIKQTLYTGVGLPLGVQFGLITYDKNVYLYNLNSKLEEAQAHLISDNNKKISSLSDGFLVDPYVSRRLIISLLDNLPKKFSKNKEAKPILETFIYSVFKAFKGKRSKLFLFQTDFIYYQSRNFRSQDNSNILDFDNENPLCPNQESFFRDMGLKFNEEGIGFKIYLFPNKYTNALSISLITDVTSGELSIYQSYNIDRDGPRFTSDLKYDVTRDVGFNGVLHIRCSDGLRIAEYYGNMFMRNHVDVELPFITSDTSLAATLKHDGKLNENEDVYFQISLLYTSSDGRRLIRIHNLAIPCTTLIGNMFKYADIDTSVNLLARMALAETKSLSLINIKDNLQDQCVQILSAYRKNCAKGSAQSKLILPEAFKLLPIYILSILKSPAFRSGINVQIDNRIFGMILLNNVNVKQSMRYFYPKIAPIHEIYPPLEDNTQVMPPLVRASYSLLDPQGIYLLQSNSSVLYLWIGRQADSSILNSLFGVPSVEQINPIMSQLPEVEGSKLSLYARRVSYALINGMYTLPTESFFEDLSKNGNRVYEPIIQVVGQSIDSNEALFSDLLVEDKNNDSMSHEDFLCHIHALILKRNQNKK</sequence>
<evidence type="ECO:0000259" key="5">
    <source>
        <dbReference type="Pfam" id="PF00626"/>
    </source>
</evidence>
<keyword evidence="2" id="KW-0813">Transport</keyword>
<feature type="domain" description="Sec23/Sec24 helical" evidence="8">
    <location>
        <begin position="648"/>
        <end position="750"/>
    </location>
</feature>
<dbReference type="GO" id="GO:0006886">
    <property type="term" value="P:intracellular protein transport"/>
    <property type="evidence" value="ECO:0007669"/>
    <property type="project" value="InterPro"/>
</dbReference>
<keyword evidence="3" id="KW-0653">Protein transport</keyword>
<evidence type="ECO:0000256" key="4">
    <source>
        <dbReference type="SAM" id="MobiDB-lite"/>
    </source>
</evidence>
<evidence type="ECO:0000259" key="9">
    <source>
        <dbReference type="Pfam" id="PF08033"/>
    </source>
</evidence>
<evidence type="ECO:0000256" key="1">
    <source>
        <dbReference type="ARBA" id="ARBA00008334"/>
    </source>
</evidence>
<dbReference type="GO" id="GO:0008270">
    <property type="term" value="F:zinc ion binding"/>
    <property type="evidence" value="ECO:0007669"/>
    <property type="project" value="InterPro"/>
</dbReference>
<dbReference type="InterPro" id="IPR006896">
    <property type="entry name" value="Sec23/24_trunk_dom"/>
</dbReference>
<feature type="compositionally biased region" description="Polar residues" evidence="4">
    <location>
        <begin position="38"/>
        <end position="55"/>
    </location>
</feature>
<dbReference type="Gene3D" id="2.60.40.1670">
    <property type="entry name" value="beta-sandwich domain of Sec23/24"/>
    <property type="match status" value="1"/>
</dbReference>
<dbReference type="SUPFAM" id="SSF82754">
    <property type="entry name" value="C-terminal, gelsolin-like domain of Sec23/24"/>
    <property type="match status" value="1"/>
</dbReference>
<dbReference type="InterPro" id="IPR007123">
    <property type="entry name" value="Gelsolin-like_dom"/>
</dbReference>
<protein>
    <submittedName>
        <fullName evidence="10">Protein transport protein Sec24C</fullName>
    </submittedName>
</protein>
<reference evidence="10 11" key="1">
    <citation type="journal article" date="2016" name="Mol. Biol. Evol.">
        <title>Genome-Wide Survey of Gut Fungi (Harpellales) Reveals the First Horizontally Transferred Ubiquitin Gene from a Mosquito Host.</title>
        <authorList>
            <person name="Wang Y."/>
            <person name="White M.M."/>
            <person name="Kvist S."/>
            <person name="Moncalvo J.M."/>
        </authorList>
    </citation>
    <scope>NUCLEOTIDE SEQUENCE [LARGE SCALE GENOMIC DNA]</scope>
    <source>
        <strain evidence="10 11">ALG-7-W6</strain>
    </source>
</reference>
<dbReference type="InterPro" id="IPR036180">
    <property type="entry name" value="Gelsolin-like_dom_sf"/>
</dbReference>
<name>A0A1R0GTL3_9FUNG</name>
<accession>A0A1R0GTL3</accession>
<feature type="region of interest" description="Disordered" evidence="4">
    <location>
        <begin position="103"/>
        <end position="137"/>
    </location>
</feature>
<dbReference type="SUPFAM" id="SSF82919">
    <property type="entry name" value="Zn-finger domain of Sec23/24"/>
    <property type="match status" value="1"/>
</dbReference>
<dbReference type="OrthoDB" id="49016at2759"/>
<feature type="region of interest" description="Disordered" evidence="4">
    <location>
        <begin position="38"/>
        <end position="67"/>
    </location>
</feature>
<evidence type="ECO:0000259" key="8">
    <source>
        <dbReference type="Pfam" id="PF04815"/>
    </source>
</evidence>
<dbReference type="GO" id="GO:0070971">
    <property type="term" value="C:endoplasmic reticulum exit site"/>
    <property type="evidence" value="ECO:0007669"/>
    <property type="project" value="TreeGrafter"/>
</dbReference>
<feature type="compositionally biased region" description="Polar residues" evidence="4">
    <location>
        <begin position="103"/>
        <end position="117"/>
    </location>
</feature>
<dbReference type="GO" id="GO:0090110">
    <property type="term" value="P:COPII-coated vesicle cargo loading"/>
    <property type="evidence" value="ECO:0007669"/>
    <property type="project" value="TreeGrafter"/>
</dbReference>
<evidence type="ECO:0000259" key="6">
    <source>
        <dbReference type="Pfam" id="PF04810"/>
    </source>
</evidence>
<dbReference type="Pfam" id="PF04810">
    <property type="entry name" value="zf-Sec23_Sec24"/>
    <property type="match status" value="1"/>
</dbReference>
<dbReference type="GO" id="GO:0000149">
    <property type="term" value="F:SNARE binding"/>
    <property type="evidence" value="ECO:0007669"/>
    <property type="project" value="TreeGrafter"/>
</dbReference>
<dbReference type="STRING" id="133383.A0A1R0GTL3"/>
<feature type="domain" description="Sec23/Sec24 beta-sandwich" evidence="9">
    <location>
        <begin position="553"/>
        <end position="637"/>
    </location>
</feature>
<feature type="domain" description="Gelsolin-like" evidence="5">
    <location>
        <begin position="771"/>
        <end position="834"/>
    </location>
</feature>
<evidence type="ECO:0000259" key="7">
    <source>
        <dbReference type="Pfam" id="PF04811"/>
    </source>
</evidence>
<dbReference type="InterPro" id="IPR036174">
    <property type="entry name" value="Znf_Sec23_Sec24_sf"/>
</dbReference>
<dbReference type="Gene3D" id="1.20.120.730">
    <property type="entry name" value="Sec23/Sec24 helical domain"/>
    <property type="match status" value="1"/>
</dbReference>
<dbReference type="PANTHER" id="PTHR13803:SF4">
    <property type="entry name" value="SECRETORY 24CD, ISOFORM C"/>
    <property type="match status" value="1"/>
</dbReference>
<dbReference type="Pfam" id="PF08033">
    <property type="entry name" value="Sec23_BS"/>
    <property type="match status" value="1"/>
</dbReference>
<evidence type="ECO:0000256" key="3">
    <source>
        <dbReference type="ARBA" id="ARBA00022927"/>
    </source>
</evidence>
<dbReference type="SUPFAM" id="SSF53300">
    <property type="entry name" value="vWA-like"/>
    <property type="match status" value="1"/>
</dbReference>
<evidence type="ECO:0000313" key="11">
    <source>
        <dbReference type="Proteomes" id="UP000187455"/>
    </source>
</evidence>
<dbReference type="Pfam" id="PF04815">
    <property type="entry name" value="Sec23_helical"/>
    <property type="match status" value="1"/>
</dbReference>
<dbReference type="SUPFAM" id="SSF81995">
    <property type="entry name" value="beta-sandwich domain of Sec23/24"/>
    <property type="match status" value="1"/>
</dbReference>
<dbReference type="InterPro" id="IPR036465">
    <property type="entry name" value="vWFA_dom_sf"/>
</dbReference>
<dbReference type="InterPro" id="IPR012990">
    <property type="entry name" value="Beta-sandwich_Sec23_24"/>
</dbReference>
<dbReference type="Gene3D" id="2.30.30.380">
    <property type="entry name" value="Zn-finger domain of Sec23/24"/>
    <property type="match status" value="1"/>
</dbReference>
<dbReference type="PANTHER" id="PTHR13803">
    <property type="entry name" value="SEC24-RELATED PROTEIN"/>
    <property type="match status" value="1"/>
</dbReference>
<dbReference type="Proteomes" id="UP000187455">
    <property type="component" value="Unassembled WGS sequence"/>
</dbReference>
<proteinExistence type="inferred from homology"/>
<gene>
    <name evidence="10" type="ORF">AYI68_g5688</name>
</gene>
<dbReference type="Pfam" id="PF04811">
    <property type="entry name" value="Sec23_trunk"/>
    <property type="match status" value="1"/>
</dbReference>
<feature type="domain" description="Sec23/Sec24 trunk" evidence="7">
    <location>
        <begin position="313"/>
        <end position="546"/>
    </location>
</feature>
<dbReference type="InterPro" id="IPR006895">
    <property type="entry name" value="Znf_Sec23_Sec24"/>
</dbReference>
<dbReference type="SUPFAM" id="SSF81811">
    <property type="entry name" value="Helical domain of Sec23/24"/>
    <property type="match status" value="1"/>
</dbReference>
<dbReference type="AlphaFoldDB" id="A0A1R0GTL3"/>
<dbReference type="Gene3D" id="3.40.20.10">
    <property type="entry name" value="Severin"/>
    <property type="match status" value="1"/>
</dbReference>